<dbReference type="AlphaFoldDB" id="A0AAV5KMA5"/>
<reference evidence="1 2" key="1">
    <citation type="journal article" date="2021" name="Commun. Biol.">
        <title>The genome of Shorea leprosula (Dipterocarpaceae) highlights the ecological relevance of drought in aseasonal tropical rainforests.</title>
        <authorList>
            <person name="Ng K.K.S."/>
            <person name="Kobayashi M.J."/>
            <person name="Fawcett J.A."/>
            <person name="Hatakeyama M."/>
            <person name="Paape T."/>
            <person name="Ng C.H."/>
            <person name="Ang C.C."/>
            <person name="Tnah L.H."/>
            <person name="Lee C.T."/>
            <person name="Nishiyama T."/>
            <person name="Sese J."/>
            <person name="O'Brien M.J."/>
            <person name="Copetti D."/>
            <person name="Mohd Noor M.I."/>
            <person name="Ong R.C."/>
            <person name="Putra M."/>
            <person name="Sireger I.Z."/>
            <person name="Indrioko S."/>
            <person name="Kosugi Y."/>
            <person name="Izuno A."/>
            <person name="Isagi Y."/>
            <person name="Lee S.L."/>
            <person name="Shimizu K.K."/>
        </authorList>
    </citation>
    <scope>NUCLEOTIDE SEQUENCE [LARGE SCALE GENOMIC DNA]</scope>
    <source>
        <strain evidence="1">214</strain>
    </source>
</reference>
<gene>
    <name evidence="1" type="ORF">SLEP1_g35140</name>
</gene>
<dbReference type="Proteomes" id="UP001054252">
    <property type="component" value="Unassembled WGS sequence"/>
</dbReference>
<organism evidence="1 2">
    <name type="scientific">Rubroshorea leprosula</name>
    <dbReference type="NCBI Taxonomy" id="152421"/>
    <lineage>
        <taxon>Eukaryota</taxon>
        <taxon>Viridiplantae</taxon>
        <taxon>Streptophyta</taxon>
        <taxon>Embryophyta</taxon>
        <taxon>Tracheophyta</taxon>
        <taxon>Spermatophyta</taxon>
        <taxon>Magnoliopsida</taxon>
        <taxon>eudicotyledons</taxon>
        <taxon>Gunneridae</taxon>
        <taxon>Pentapetalae</taxon>
        <taxon>rosids</taxon>
        <taxon>malvids</taxon>
        <taxon>Malvales</taxon>
        <taxon>Dipterocarpaceae</taxon>
        <taxon>Rubroshorea</taxon>
    </lineage>
</organism>
<name>A0AAV5KMA5_9ROSI</name>
<protein>
    <submittedName>
        <fullName evidence="1">Uncharacterized protein</fullName>
    </submittedName>
</protein>
<comment type="caution">
    <text evidence="1">The sequence shown here is derived from an EMBL/GenBank/DDBJ whole genome shotgun (WGS) entry which is preliminary data.</text>
</comment>
<keyword evidence="2" id="KW-1185">Reference proteome</keyword>
<evidence type="ECO:0000313" key="2">
    <source>
        <dbReference type="Proteomes" id="UP001054252"/>
    </source>
</evidence>
<evidence type="ECO:0000313" key="1">
    <source>
        <dbReference type="EMBL" id="GKV25746.1"/>
    </source>
</evidence>
<accession>A0AAV5KMA5</accession>
<sequence length="183" mass="20326">MGILVTGMGWGGIFLPAGQGWREFSPCEISREIFLTFFSSLTLTASPSTFPFPFGFYCWSLELLSGFTAGACCLELLSGSAAGAWKALSYCRSAVGAWSYCRDLLLEPEEPGAAVEICCWEWEMGTEKCYIYFDINWWRMEIPVGIPILVNRGRRGSPWPRGALLTSLAKIDVASLFIKNSHH</sequence>
<dbReference type="EMBL" id="BPVZ01000070">
    <property type="protein sequence ID" value="GKV25746.1"/>
    <property type="molecule type" value="Genomic_DNA"/>
</dbReference>
<proteinExistence type="predicted"/>